<dbReference type="Gene3D" id="3.60.130.10">
    <property type="entry name" value="Clavaminate synthase-like"/>
    <property type="match status" value="1"/>
</dbReference>
<protein>
    <submittedName>
        <fullName evidence="6">Clavaminate synthase-like protein</fullName>
    </submittedName>
</protein>
<keyword evidence="1" id="KW-0560">Oxidoreductase</keyword>
<dbReference type="InterPro" id="IPR042098">
    <property type="entry name" value="TauD-like_sf"/>
</dbReference>
<dbReference type="SUPFAM" id="SSF51197">
    <property type="entry name" value="Clavaminate synthase-like"/>
    <property type="match status" value="1"/>
</dbReference>
<feature type="chain" id="PRO_5043271860" evidence="3">
    <location>
        <begin position="18"/>
        <end position="409"/>
    </location>
</feature>
<evidence type="ECO:0000256" key="1">
    <source>
        <dbReference type="ARBA" id="ARBA00023002"/>
    </source>
</evidence>
<proteinExistence type="predicted"/>
<evidence type="ECO:0000313" key="6">
    <source>
        <dbReference type="EMBL" id="CAL4803341.1"/>
    </source>
</evidence>
<dbReference type="InterPro" id="IPR050411">
    <property type="entry name" value="AlphaKG_dependent_hydroxylases"/>
</dbReference>
<keyword evidence="3" id="KW-0732">Signal</keyword>
<reference evidence="5" key="1">
    <citation type="submission" date="2022-10" db="EMBL/GenBank/DDBJ databases">
        <authorList>
            <person name="Chen Y."/>
            <person name="Dougan E. K."/>
            <person name="Chan C."/>
            <person name="Rhodes N."/>
            <person name="Thang M."/>
        </authorList>
    </citation>
    <scope>NUCLEOTIDE SEQUENCE</scope>
</reference>
<evidence type="ECO:0000259" key="4">
    <source>
        <dbReference type="Pfam" id="PF02668"/>
    </source>
</evidence>
<dbReference type="GO" id="GO:0017000">
    <property type="term" value="P:antibiotic biosynthetic process"/>
    <property type="evidence" value="ECO:0007669"/>
    <property type="project" value="UniProtKB-KW"/>
</dbReference>
<evidence type="ECO:0000256" key="2">
    <source>
        <dbReference type="ARBA" id="ARBA00023194"/>
    </source>
</evidence>
<dbReference type="EMBL" id="CAMXCT030006563">
    <property type="protein sequence ID" value="CAL4803341.1"/>
    <property type="molecule type" value="Genomic_DNA"/>
</dbReference>
<evidence type="ECO:0000313" key="7">
    <source>
        <dbReference type="Proteomes" id="UP001152797"/>
    </source>
</evidence>
<dbReference type="PANTHER" id="PTHR10696:SF56">
    <property type="entry name" value="TAUD_TFDA-LIKE DOMAIN-CONTAINING PROTEIN"/>
    <property type="match status" value="1"/>
</dbReference>
<organism evidence="5">
    <name type="scientific">Cladocopium goreaui</name>
    <dbReference type="NCBI Taxonomy" id="2562237"/>
    <lineage>
        <taxon>Eukaryota</taxon>
        <taxon>Sar</taxon>
        <taxon>Alveolata</taxon>
        <taxon>Dinophyceae</taxon>
        <taxon>Suessiales</taxon>
        <taxon>Symbiodiniaceae</taxon>
        <taxon>Cladocopium</taxon>
    </lineage>
</organism>
<dbReference type="GO" id="GO:0016491">
    <property type="term" value="F:oxidoreductase activity"/>
    <property type="evidence" value="ECO:0007669"/>
    <property type="project" value="UniProtKB-KW"/>
</dbReference>
<reference evidence="6 7" key="2">
    <citation type="submission" date="2024-05" db="EMBL/GenBank/DDBJ databases">
        <authorList>
            <person name="Chen Y."/>
            <person name="Shah S."/>
            <person name="Dougan E. K."/>
            <person name="Thang M."/>
            <person name="Chan C."/>
        </authorList>
    </citation>
    <scope>NUCLEOTIDE SEQUENCE [LARGE SCALE GENOMIC DNA]</scope>
</reference>
<feature type="domain" description="TauD/TfdA-like" evidence="4">
    <location>
        <begin position="67"/>
        <end position="386"/>
    </location>
</feature>
<keyword evidence="2" id="KW-0045">Antibiotic biosynthesis</keyword>
<dbReference type="OrthoDB" id="408743at2759"/>
<dbReference type="AlphaFoldDB" id="A0A9P1DTF3"/>
<dbReference type="PANTHER" id="PTHR10696">
    <property type="entry name" value="GAMMA-BUTYROBETAINE HYDROXYLASE-RELATED"/>
    <property type="match status" value="1"/>
</dbReference>
<accession>A0A9P1DTF3</accession>
<evidence type="ECO:0000256" key="3">
    <source>
        <dbReference type="SAM" id="SignalP"/>
    </source>
</evidence>
<gene>
    <name evidence="5" type="ORF">C1SCF055_LOCUS40808</name>
</gene>
<sequence length="409" mass="46816">MLSRSLCLLSSFWLVAAEPATAFEEYGCPTSELHFRLENDFVVSISPFRHADETKWDSKWLSTWTQNNTKCLKTAFFRHGVLLFRGFEILEPLAFEEVALSLVPNLEKAYLGTSPRSQINGTSYVFTAADFSPHRTVPVHIEMSFRDSPPATQLFYAQQVDQWKGGETPLTDFQAVWKQLSSDPQLSASFAGKMKYLRNLDDCNSTSLLDPLVQKCWQKMFKDKEDAREKCAEENFNCTWDSFNRLTIRNAQPFIRAHPVTGEPIWYNHINVLHGQMMPKDYARTASLWSGLAKLWPMALSFYYRLLFSFFGLFFPETAMGSTVLKENGEAFTTEELTAMKAAIHQHTFNHAYKRSDIVMVDNHRIGHGREIYLGPKTSRMIYTAWSDHYPPAWKEVGEVSGECSSGVN</sequence>
<dbReference type="InterPro" id="IPR003819">
    <property type="entry name" value="TauD/TfdA-like"/>
</dbReference>
<dbReference type="Pfam" id="PF02668">
    <property type="entry name" value="TauD"/>
    <property type="match status" value="1"/>
</dbReference>
<dbReference type="EMBL" id="CAMXCT010006563">
    <property type="protein sequence ID" value="CAI4016029.1"/>
    <property type="molecule type" value="Genomic_DNA"/>
</dbReference>
<keyword evidence="7" id="KW-1185">Reference proteome</keyword>
<dbReference type="Proteomes" id="UP001152797">
    <property type="component" value="Unassembled WGS sequence"/>
</dbReference>
<evidence type="ECO:0000313" key="5">
    <source>
        <dbReference type="EMBL" id="CAI4016029.1"/>
    </source>
</evidence>
<dbReference type="EMBL" id="CAMXCT020006563">
    <property type="protein sequence ID" value="CAL1169404.1"/>
    <property type="molecule type" value="Genomic_DNA"/>
</dbReference>
<comment type="caution">
    <text evidence="5">The sequence shown here is derived from an EMBL/GenBank/DDBJ whole genome shotgun (WGS) entry which is preliminary data.</text>
</comment>
<feature type="signal peptide" evidence="3">
    <location>
        <begin position="1"/>
        <end position="17"/>
    </location>
</feature>
<name>A0A9P1DTF3_9DINO</name>